<evidence type="ECO:0000256" key="7">
    <source>
        <dbReference type="ARBA" id="ARBA00023284"/>
    </source>
</evidence>
<feature type="domain" description="Thioredoxin" evidence="11">
    <location>
        <begin position="4"/>
        <end position="157"/>
    </location>
</feature>
<keyword evidence="5 12" id="KW-0560">Oxidoreductase</keyword>
<dbReference type="GO" id="GO:0045454">
    <property type="term" value="P:cell redox homeostasis"/>
    <property type="evidence" value="ECO:0007669"/>
    <property type="project" value="TreeGrafter"/>
</dbReference>
<dbReference type="InterPro" id="IPR013766">
    <property type="entry name" value="Thioredoxin_domain"/>
</dbReference>
<dbReference type="CDD" id="cd03017">
    <property type="entry name" value="PRX_BCP"/>
    <property type="match status" value="1"/>
</dbReference>
<dbReference type="InterPro" id="IPR024706">
    <property type="entry name" value="Peroxiredoxin_AhpC-typ"/>
</dbReference>
<comment type="catalytic activity">
    <reaction evidence="10">
        <text>a hydroperoxide + [thioredoxin]-dithiol = an alcohol + [thioredoxin]-disulfide + H2O</text>
        <dbReference type="Rhea" id="RHEA:62620"/>
        <dbReference type="Rhea" id="RHEA-COMP:10698"/>
        <dbReference type="Rhea" id="RHEA-COMP:10700"/>
        <dbReference type="ChEBI" id="CHEBI:15377"/>
        <dbReference type="ChEBI" id="CHEBI:29950"/>
        <dbReference type="ChEBI" id="CHEBI:30879"/>
        <dbReference type="ChEBI" id="CHEBI:35924"/>
        <dbReference type="ChEBI" id="CHEBI:50058"/>
        <dbReference type="EC" id="1.11.1.24"/>
    </reaction>
</comment>
<evidence type="ECO:0000256" key="2">
    <source>
        <dbReference type="ARBA" id="ARBA00013017"/>
    </source>
</evidence>
<name>A0A3B0ZMJ8_9ZZZZ</name>
<protein>
    <recommendedName>
        <fullName evidence="2">thioredoxin-dependent peroxiredoxin</fullName>
        <ecNumber evidence="2">1.11.1.24</ecNumber>
    </recommendedName>
    <alternativeName>
        <fullName evidence="8">Thioredoxin peroxidase</fullName>
    </alternativeName>
</protein>
<dbReference type="EMBL" id="UOFT01000039">
    <property type="protein sequence ID" value="VAW94658.1"/>
    <property type="molecule type" value="Genomic_DNA"/>
</dbReference>
<dbReference type="InterPro" id="IPR050924">
    <property type="entry name" value="Peroxiredoxin_BCP/PrxQ"/>
</dbReference>
<sequence length="162" mass="18414">MPTVELNKAIPKFTLAATGDKNISLTSLKGSNVIIYFYPKDSTPGCTQEGIDFQASLAKFKRQQTVILGVSRDSIKSHEKFRSKQGYKFDLLSDSDEVLCKLFDVIKMKNMYGKKIRSIERSTFLIDKKGKLHQQWRKIKVAGHVDEVLEAVKSLNKQNKET</sequence>
<evidence type="ECO:0000256" key="8">
    <source>
        <dbReference type="ARBA" id="ARBA00032824"/>
    </source>
</evidence>
<keyword evidence="7" id="KW-0676">Redox-active center</keyword>
<reference evidence="12" key="1">
    <citation type="submission" date="2018-06" db="EMBL/GenBank/DDBJ databases">
        <authorList>
            <person name="Zhirakovskaya E."/>
        </authorList>
    </citation>
    <scope>NUCLEOTIDE SEQUENCE</scope>
</reference>
<dbReference type="SUPFAM" id="SSF52833">
    <property type="entry name" value="Thioredoxin-like"/>
    <property type="match status" value="1"/>
</dbReference>
<evidence type="ECO:0000256" key="10">
    <source>
        <dbReference type="ARBA" id="ARBA00049091"/>
    </source>
</evidence>
<dbReference type="InterPro" id="IPR036249">
    <property type="entry name" value="Thioredoxin-like_sf"/>
</dbReference>
<evidence type="ECO:0000256" key="1">
    <source>
        <dbReference type="ARBA" id="ARBA00011245"/>
    </source>
</evidence>
<dbReference type="GO" id="GO:0034599">
    <property type="term" value="P:cellular response to oxidative stress"/>
    <property type="evidence" value="ECO:0007669"/>
    <property type="project" value="TreeGrafter"/>
</dbReference>
<evidence type="ECO:0000313" key="12">
    <source>
        <dbReference type="EMBL" id="VAW94658.1"/>
    </source>
</evidence>
<evidence type="ECO:0000256" key="3">
    <source>
        <dbReference type="ARBA" id="ARBA00022559"/>
    </source>
</evidence>
<gene>
    <name evidence="12" type="ORF">MNBD_GAMMA23-2345</name>
</gene>
<keyword evidence="3 12" id="KW-0575">Peroxidase</keyword>
<dbReference type="Gene3D" id="3.40.30.10">
    <property type="entry name" value="Glutaredoxin"/>
    <property type="match status" value="1"/>
</dbReference>
<evidence type="ECO:0000256" key="9">
    <source>
        <dbReference type="ARBA" id="ARBA00038489"/>
    </source>
</evidence>
<dbReference type="EC" id="1.11.1.24" evidence="2"/>
<dbReference type="AlphaFoldDB" id="A0A3B0ZMJ8"/>
<dbReference type="PANTHER" id="PTHR42801:SF4">
    <property type="entry name" value="AHPC_TSA FAMILY PROTEIN"/>
    <property type="match status" value="1"/>
</dbReference>
<dbReference type="PIRSF" id="PIRSF000239">
    <property type="entry name" value="AHPC"/>
    <property type="match status" value="1"/>
</dbReference>
<dbReference type="GO" id="GO:0005737">
    <property type="term" value="C:cytoplasm"/>
    <property type="evidence" value="ECO:0007669"/>
    <property type="project" value="TreeGrafter"/>
</dbReference>
<evidence type="ECO:0000256" key="4">
    <source>
        <dbReference type="ARBA" id="ARBA00022862"/>
    </source>
</evidence>
<organism evidence="12">
    <name type="scientific">hydrothermal vent metagenome</name>
    <dbReference type="NCBI Taxonomy" id="652676"/>
    <lineage>
        <taxon>unclassified sequences</taxon>
        <taxon>metagenomes</taxon>
        <taxon>ecological metagenomes</taxon>
    </lineage>
</organism>
<dbReference type="InterPro" id="IPR000866">
    <property type="entry name" value="AhpC/TSA"/>
</dbReference>
<evidence type="ECO:0000256" key="5">
    <source>
        <dbReference type="ARBA" id="ARBA00023002"/>
    </source>
</evidence>
<dbReference type="PANTHER" id="PTHR42801">
    <property type="entry name" value="THIOREDOXIN-DEPENDENT PEROXIDE REDUCTASE"/>
    <property type="match status" value="1"/>
</dbReference>
<proteinExistence type="inferred from homology"/>
<dbReference type="FunFam" id="3.40.30.10:FF:000007">
    <property type="entry name" value="Thioredoxin-dependent thiol peroxidase"/>
    <property type="match status" value="1"/>
</dbReference>
<accession>A0A3B0ZMJ8</accession>
<keyword evidence="6" id="KW-1015">Disulfide bond</keyword>
<dbReference type="GO" id="GO:0008379">
    <property type="term" value="F:thioredoxin peroxidase activity"/>
    <property type="evidence" value="ECO:0007669"/>
    <property type="project" value="TreeGrafter"/>
</dbReference>
<keyword evidence="4" id="KW-0049">Antioxidant</keyword>
<dbReference type="Pfam" id="PF00578">
    <property type="entry name" value="AhpC-TSA"/>
    <property type="match status" value="1"/>
</dbReference>
<dbReference type="PROSITE" id="PS51352">
    <property type="entry name" value="THIOREDOXIN_2"/>
    <property type="match status" value="1"/>
</dbReference>
<comment type="similarity">
    <text evidence="9">Belongs to the peroxiredoxin family. BCP/PrxQ subfamily.</text>
</comment>
<evidence type="ECO:0000256" key="6">
    <source>
        <dbReference type="ARBA" id="ARBA00023157"/>
    </source>
</evidence>
<comment type="subunit">
    <text evidence="1">Monomer.</text>
</comment>
<evidence type="ECO:0000259" key="11">
    <source>
        <dbReference type="PROSITE" id="PS51352"/>
    </source>
</evidence>